<comment type="caution">
    <text evidence="4">The sequence shown here is derived from an EMBL/GenBank/DDBJ whole genome shotgun (WGS) entry which is preliminary data.</text>
</comment>
<proteinExistence type="predicted"/>
<dbReference type="InterPro" id="IPR050863">
    <property type="entry name" value="CenT-Element_Derived"/>
</dbReference>
<dbReference type="PANTHER" id="PTHR19303:SF73">
    <property type="entry name" value="PROTEIN PDC2"/>
    <property type="match status" value="1"/>
</dbReference>
<dbReference type="GO" id="GO:0003677">
    <property type="term" value="F:DNA binding"/>
    <property type="evidence" value="ECO:0007669"/>
    <property type="project" value="UniProtKB-KW"/>
</dbReference>
<gene>
    <name evidence="4" type="ORF">BpHYR1_017591</name>
</gene>
<dbReference type="Pfam" id="PF03221">
    <property type="entry name" value="HTH_Tnp_Tc5"/>
    <property type="match status" value="1"/>
</dbReference>
<keyword evidence="1" id="KW-0238">DNA-binding</keyword>
<dbReference type="OrthoDB" id="71166at2759"/>
<dbReference type="Proteomes" id="UP000276133">
    <property type="component" value="Unassembled WGS sequence"/>
</dbReference>
<name>A0A3M7SCZ6_BRAPC</name>
<feature type="compositionally biased region" description="Polar residues" evidence="2">
    <location>
        <begin position="356"/>
        <end position="379"/>
    </location>
</feature>
<evidence type="ECO:0000259" key="3">
    <source>
        <dbReference type="PROSITE" id="PS51253"/>
    </source>
</evidence>
<evidence type="ECO:0000313" key="5">
    <source>
        <dbReference type="Proteomes" id="UP000276133"/>
    </source>
</evidence>
<organism evidence="4 5">
    <name type="scientific">Brachionus plicatilis</name>
    <name type="common">Marine rotifer</name>
    <name type="synonym">Brachionus muelleri</name>
    <dbReference type="NCBI Taxonomy" id="10195"/>
    <lineage>
        <taxon>Eukaryota</taxon>
        <taxon>Metazoa</taxon>
        <taxon>Spiralia</taxon>
        <taxon>Gnathifera</taxon>
        <taxon>Rotifera</taxon>
        <taxon>Eurotatoria</taxon>
        <taxon>Monogononta</taxon>
        <taxon>Pseudotrocha</taxon>
        <taxon>Ploima</taxon>
        <taxon>Brachionidae</taxon>
        <taxon>Brachionus</taxon>
    </lineage>
</organism>
<reference evidence="4 5" key="1">
    <citation type="journal article" date="2018" name="Sci. Rep.">
        <title>Genomic signatures of local adaptation to the degree of environmental predictability in rotifers.</title>
        <authorList>
            <person name="Franch-Gras L."/>
            <person name="Hahn C."/>
            <person name="Garcia-Roger E.M."/>
            <person name="Carmona M.J."/>
            <person name="Serra M."/>
            <person name="Gomez A."/>
        </authorList>
    </citation>
    <scope>NUCLEOTIDE SEQUENCE [LARGE SCALE GENOMIC DNA]</scope>
    <source>
        <strain evidence="4">HYR1</strain>
    </source>
</reference>
<dbReference type="InterPro" id="IPR004875">
    <property type="entry name" value="DDE_SF_endonuclease_dom"/>
</dbReference>
<dbReference type="PANTHER" id="PTHR19303">
    <property type="entry name" value="TRANSPOSON"/>
    <property type="match status" value="1"/>
</dbReference>
<evidence type="ECO:0000313" key="4">
    <source>
        <dbReference type="EMBL" id="RNA33693.1"/>
    </source>
</evidence>
<dbReference type="InterPro" id="IPR009057">
    <property type="entry name" value="Homeodomain-like_sf"/>
</dbReference>
<evidence type="ECO:0000256" key="2">
    <source>
        <dbReference type="SAM" id="MobiDB-lite"/>
    </source>
</evidence>
<dbReference type="AlphaFoldDB" id="A0A3M7SCZ6"/>
<dbReference type="Gene3D" id="1.10.10.60">
    <property type="entry name" value="Homeodomain-like"/>
    <property type="match status" value="1"/>
</dbReference>
<evidence type="ECO:0000256" key="1">
    <source>
        <dbReference type="ARBA" id="ARBA00023125"/>
    </source>
</evidence>
<dbReference type="GO" id="GO:0005634">
    <property type="term" value="C:nucleus"/>
    <property type="evidence" value="ECO:0007669"/>
    <property type="project" value="TreeGrafter"/>
</dbReference>
<dbReference type="EMBL" id="REGN01001598">
    <property type="protein sequence ID" value="RNA33693.1"/>
    <property type="molecule type" value="Genomic_DNA"/>
</dbReference>
<feature type="region of interest" description="Disordered" evidence="2">
    <location>
        <begin position="331"/>
        <end position="394"/>
    </location>
</feature>
<dbReference type="Pfam" id="PF03184">
    <property type="entry name" value="DDE_1"/>
    <property type="match status" value="1"/>
</dbReference>
<feature type="domain" description="HTH CENPB-type" evidence="3">
    <location>
        <begin position="1"/>
        <end position="57"/>
    </location>
</feature>
<protein>
    <submittedName>
        <fullName evidence="4">Pogo transposable element with KRAB domain-like</fullName>
    </submittedName>
</protein>
<sequence length="411" mass="46848">MENRIKGVCLSGTVIKAKAAEYYHQYYVLTNQSNVEFKSSNGWFTNFCKRKNLVLRKITTSGRDLPNNRIEIVRIFFSECQILLHSPDFEPGIILNMDETSIYLDFPSHFTFEEKGTKRTAFSATANGEKLPVYALVPRKSELPNYTPPNNVQIKYKTDATFNEHVVVNYVKRIVVPHMVQKGFKKVNLFLDSAPCHLTKSVKDELQVNGIVTNFIPPRMTNLLQPADVCWFASIKKQYHNNWNKWFLEDERSFTRFGNTKSPGYVKTISWLSEIWKDFSSTLIIKSFSQCGIIDQFNLHSTLSYIMKTNTIIADYIDELDEGDEIDGFDTDPNIVFEINPSDTSSQPAQHEHNSPNDAISQPAQNVSPCPSNSYTQPAQHEHNSPTDAISQPAQNVAELHFLILSSKSRS</sequence>
<dbReference type="InterPro" id="IPR036397">
    <property type="entry name" value="RNaseH_sf"/>
</dbReference>
<dbReference type="PROSITE" id="PS51253">
    <property type="entry name" value="HTH_CENPB"/>
    <property type="match status" value="1"/>
</dbReference>
<accession>A0A3M7SCZ6</accession>
<dbReference type="Gene3D" id="3.30.420.10">
    <property type="entry name" value="Ribonuclease H-like superfamily/Ribonuclease H"/>
    <property type="match status" value="1"/>
</dbReference>
<keyword evidence="5" id="KW-1185">Reference proteome</keyword>
<dbReference type="InterPro" id="IPR006600">
    <property type="entry name" value="HTH_CenpB_DNA-bd_dom"/>
</dbReference>
<dbReference type="SUPFAM" id="SSF46689">
    <property type="entry name" value="Homeodomain-like"/>
    <property type="match status" value="1"/>
</dbReference>